<keyword evidence="2" id="KW-0456">Lyase</keyword>
<name>A0A1W1CSB1_9ZZZZ</name>
<dbReference type="InterPro" id="IPR037291">
    <property type="entry name" value="DUF4139"/>
</dbReference>
<evidence type="ECO:0000259" key="1">
    <source>
        <dbReference type="Pfam" id="PF13598"/>
    </source>
</evidence>
<dbReference type="Pfam" id="PF13598">
    <property type="entry name" value="DUF4139"/>
    <property type="match status" value="1"/>
</dbReference>
<evidence type="ECO:0000313" key="2">
    <source>
        <dbReference type="EMBL" id="SFV68615.1"/>
    </source>
</evidence>
<gene>
    <name evidence="2" type="ORF">MNB_SV-10-34</name>
</gene>
<dbReference type="AlphaFoldDB" id="A0A1W1CSB1"/>
<feature type="domain" description="DUF4139" evidence="1">
    <location>
        <begin position="169"/>
        <end position="467"/>
    </location>
</feature>
<proteinExistence type="predicted"/>
<accession>A0A1W1CSB1</accession>
<protein>
    <submittedName>
        <fullName evidence="2">Aspartate ammonia-lyase</fullName>
        <ecNumber evidence="2">4.3.1.1</ecNumber>
    </submittedName>
</protein>
<organism evidence="2">
    <name type="scientific">hydrothermal vent metagenome</name>
    <dbReference type="NCBI Taxonomy" id="652676"/>
    <lineage>
        <taxon>unclassified sequences</taxon>
        <taxon>metagenomes</taxon>
        <taxon>ecological metagenomes</taxon>
    </lineage>
</organism>
<reference evidence="2" key="1">
    <citation type="submission" date="2016-10" db="EMBL/GenBank/DDBJ databases">
        <authorList>
            <person name="de Groot N.N."/>
        </authorList>
    </citation>
    <scope>NUCLEOTIDE SEQUENCE</scope>
</reference>
<dbReference type="EC" id="4.3.1.1" evidence="2"/>
<dbReference type="GO" id="GO:0008797">
    <property type="term" value="F:aspartate ammonia-lyase activity"/>
    <property type="evidence" value="ECO:0007669"/>
    <property type="project" value="UniProtKB-EC"/>
</dbReference>
<dbReference type="EMBL" id="FPHL01000053">
    <property type="protein sequence ID" value="SFV68615.1"/>
    <property type="molecule type" value="Genomic_DNA"/>
</dbReference>
<sequence>MQLYKILTVLSLSGGLALASSLAVYQDSSIYTYTPQGTFIGFADNVKAKCKGRTVVLNQSITCPEEERLCKVLGTLNQTEQKLKAVQADMSVLHTLVSLPQPKVIDADNWIKAAERIGKEQAKLSSEETALKQTLLLQNRTFGRQAPSRKALYLEKACSDALVLVFSYGQVQFTTYYEARLYGEKEIKVTQYLSVTNRSGVDIEADEARFYYRRAQQSIRPVHFSPWIVSQYIPKHLYAKKASRNMMQSDAAVMAMSAAVSPVEALAPEAQYLAARQYRIKDLSLPSSGKAVDAEVTSWKVPLKCEIRAYPYRNSLVFDVCSFTPKTQIERNSWKIKKGDRTVNDAAVGEYDNGTYRLYTQTVPDIKVIRKPLVKRERTTGIFGSTIRKKDGFILVLTNKSDAPKNMIVTERIPTSETQKITVKLLEVKSDKKVDYTVSKEGKIKMKLSLDAHETKKIEVLFEISYDKALKITY</sequence>